<name>A0A6G1JTN0_9PLEO</name>
<feature type="transmembrane region" description="Helical" evidence="1">
    <location>
        <begin position="20"/>
        <end position="37"/>
    </location>
</feature>
<dbReference type="EMBL" id="MU005784">
    <property type="protein sequence ID" value="KAF2703969.1"/>
    <property type="molecule type" value="Genomic_DNA"/>
</dbReference>
<reference evidence="2" key="1">
    <citation type="journal article" date="2020" name="Stud. Mycol.">
        <title>101 Dothideomycetes genomes: a test case for predicting lifestyles and emergence of pathogens.</title>
        <authorList>
            <person name="Haridas S."/>
            <person name="Albert R."/>
            <person name="Binder M."/>
            <person name="Bloem J."/>
            <person name="Labutti K."/>
            <person name="Salamov A."/>
            <person name="Andreopoulos B."/>
            <person name="Baker S."/>
            <person name="Barry K."/>
            <person name="Bills G."/>
            <person name="Bluhm B."/>
            <person name="Cannon C."/>
            <person name="Castanera R."/>
            <person name="Culley D."/>
            <person name="Daum C."/>
            <person name="Ezra D."/>
            <person name="Gonzalez J."/>
            <person name="Henrissat B."/>
            <person name="Kuo A."/>
            <person name="Liang C."/>
            <person name="Lipzen A."/>
            <person name="Lutzoni F."/>
            <person name="Magnuson J."/>
            <person name="Mondo S."/>
            <person name="Nolan M."/>
            <person name="Ohm R."/>
            <person name="Pangilinan J."/>
            <person name="Park H.-J."/>
            <person name="Ramirez L."/>
            <person name="Alfaro M."/>
            <person name="Sun H."/>
            <person name="Tritt A."/>
            <person name="Yoshinaga Y."/>
            <person name="Zwiers L.-H."/>
            <person name="Turgeon B."/>
            <person name="Goodwin S."/>
            <person name="Spatafora J."/>
            <person name="Crous P."/>
            <person name="Grigoriev I."/>
        </authorList>
    </citation>
    <scope>NUCLEOTIDE SEQUENCE</scope>
    <source>
        <strain evidence="2">CBS 279.74</strain>
    </source>
</reference>
<proteinExistence type="predicted"/>
<keyword evidence="1" id="KW-0812">Transmembrane</keyword>
<dbReference type="AlphaFoldDB" id="A0A6G1JTN0"/>
<keyword evidence="3" id="KW-1185">Reference proteome</keyword>
<dbReference type="Proteomes" id="UP000799428">
    <property type="component" value="Unassembled WGS sequence"/>
</dbReference>
<evidence type="ECO:0000313" key="3">
    <source>
        <dbReference type="Proteomes" id="UP000799428"/>
    </source>
</evidence>
<sequence length="118" mass="13727">MFCGIWGRKESREKARMGSFFLVFLLFGGWWGVGVVVERKRAGWFRRRFICRALYRRNRTFAFDRSQGGKDGKRTRLGDKRLKCSTVYVCTRRWRTESGTSGVHFGGVLSRQAPHALT</sequence>
<protein>
    <submittedName>
        <fullName evidence="2">Uncharacterized protein</fullName>
    </submittedName>
</protein>
<evidence type="ECO:0000256" key="1">
    <source>
        <dbReference type="SAM" id="Phobius"/>
    </source>
</evidence>
<keyword evidence="1" id="KW-0472">Membrane</keyword>
<organism evidence="2 3">
    <name type="scientific">Pleomassaria siparia CBS 279.74</name>
    <dbReference type="NCBI Taxonomy" id="1314801"/>
    <lineage>
        <taxon>Eukaryota</taxon>
        <taxon>Fungi</taxon>
        <taxon>Dikarya</taxon>
        <taxon>Ascomycota</taxon>
        <taxon>Pezizomycotina</taxon>
        <taxon>Dothideomycetes</taxon>
        <taxon>Pleosporomycetidae</taxon>
        <taxon>Pleosporales</taxon>
        <taxon>Pleomassariaceae</taxon>
        <taxon>Pleomassaria</taxon>
    </lineage>
</organism>
<keyword evidence="1" id="KW-1133">Transmembrane helix</keyword>
<accession>A0A6G1JTN0</accession>
<evidence type="ECO:0000313" key="2">
    <source>
        <dbReference type="EMBL" id="KAF2703969.1"/>
    </source>
</evidence>
<gene>
    <name evidence="2" type="ORF">K504DRAFT_168115</name>
</gene>